<feature type="region of interest" description="Disordered" evidence="1">
    <location>
        <begin position="17"/>
        <end position="36"/>
    </location>
</feature>
<dbReference type="EMBL" id="CM015719">
    <property type="protein sequence ID" value="KAF3692748.1"/>
    <property type="molecule type" value="Genomic_DNA"/>
</dbReference>
<proteinExistence type="predicted"/>
<name>A0A6G1PRY8_CHAAH</name>
<evidence type="ECO:0000313" key="3">
    <source>
        <dbReference type="Proteomes" id="UP000503349"/>
    </source>
</evidence>
<feature type="compositionally biased region" description="Polar residues" evidence="1">
    <location>
        <begin position="17"/>
        <end position="33"/>
    </location>
</feature>
<reference evidence="2 3" key="1">
    <citation type="submission" date="2019-02" db="EMBL/GenBank/DDBJ databases">
        <title>Opniocepnalus argus genome.</title>
        <authorList>
            <person name="Zhou C."/>
            <person name="Xiao S."/>
        </authorList>
    </citation>
    <scope>NUCLEOTIDE SEQUENCE [LARGE SCALE GENOMIC DNA]</scope>
    <source>
        <strain evidence="2">OARG1902GOOAL</strain>
        <tissue evidence="2">Muscle</tissue>
    </source>
</reference>
<dbReference type="Proteomes" id="UP000503349">
    <property type="component" value="Chromosome 8"/>
</dbReference>
<reference evidence="3" key="2">
    <citation type="submission" date="2019-02" db="EMBL/GenBank/DDBJ databases">
        <title>Opniocepnalus argus Var Kimnra genome.</title>
        <authorList>
            <person name="Zhou C."/>
            <person name="Xiao S."/>
        </authorList>
    </citation>
    <scope>NUCLEOTIDE SEQUENCE [LARGE SCALE GENOMIC DNA]</scope>
</reference>
<evidence type="ECO:0000313" key="2">
    <source>
        <dbReference type="EMBL" id="KAF3692748.1"/>
    </source>
</evidence>
<organism evidence="2 3">
    <name type="scientific">Channa argus</name>
    <name type="common">Northern snakehead</name>
    <name type="synonym">Ophicephalus argus</name>
    <dbReference type="NCBI Taxonomy" id="215402"/>
    <lineage>
        <taxon>Eukaryota</taxon>
        <taxon>Metazoa</taxon>
        <taxon>Chordata</taxon>
        <taxon>Craniata</taxon>
        <taxon>Vertebrata</taxon>
        <taxon>Euteleostomi</taxon>
        <taxon>Actinopterygii</taxon>
        <taxon>Neopterygii</taxon>
        <taxon>Teleostei</taxon>
        <taxon>Neoteleostei</taxon>
        <taxon>Acanthomorphata</taxon>
        <taxon>Anabantaria</taxon>
        <taxon>Anabantiformes</taxon>
        <taxon>Channoidei</taxon>
        <taxon>Channidae</taxon>
        <taxon>Channa</taxon>
    </lineage>
</organism>
<gene>
    <name evidence="2" type="ORF">EXN66_Car008424</name>
</gene>
<accession>A0A6G1PRY8</accession>
<protein>
    <submittedName>
        <fullName evidence="2">Uncharacterized protein</fullName>
    </submittedName>
</protein>
<evidence type="ECO:0000256" key="1">
    <source>
        <dbReference type="SAM" id="MobiDB-lite"/>
    </source>
</evidence>
<dbReference type="AlphaFoldDB" id="A0A6G1PRY8"/>
<keyword evidence="3" id="KW-1185">Reference proteome</keyword>
<sequence>MKYQSWWPEKSRLPQLNSHLVQEPRQVSQSGRDTFQPKVKLQSRLVLQDRKKKGYL</sequence>